<dbReference type="InterPro" id="IPR036108">
    <property type="entry name" value="4pyrrol_syn_uPrphyn_synt_sf"/>
</dbReference>
<dbReference type="EC" id="4.2.1.75" evidence="2"/>
<dbReference type="Gene3D" id="3.40.50.10090">
    <property type="match status" value="2"/>
</dbReference>
<organism evidence="2 3">
    <name type="scientific">Metabacillus bambusae</name>
    <dbReference type="NCBI Taxonomy" id="2795218"/>
    <lineage>
        <taxon>Bacteria</taxon>
        <taxon>Bacillati</taxon>
        <taxon>Bacillota</taxon>
        <taxon>Bacilli</taxon>
        <taxon>Bacillales</taxon>
        <taxon>Bacillaceae</taxon>
        <taxon>Metabacillus</taxon>
    </lineage>
</organism>
<dbReference type="SUPFAM" id="SSF69618">
    <property type="entry name" value="HemD-like"/>
    <property type="match status" value="1"/>
</dbReference>
<protein>
    <submittedName>
        <fullName evidence="2">Uroporphyrinogen-III synthase</fullName>
        <ecNumber evidence="2">4.2.1.75</ecNumber>
    </submittedName>
</protein>
<dbReference type="CDD" id="cd06578">
    <property type="entry name" value="HemD"/>
    <property type="match status" value="1"/>
</dbReference>
<dbReference type="RefSeq" id="WP_207974788.1">
    <property type="nucleotide sequence ID" value="NZ_JAGDEL010000001.1"/>
</dbReference>
<dbReference type="NCBIfam" id="NF004584">
    <property type="entry name" value="PRK05928.2-1"/>
    <property type="match status" value="1"/>
</dbReference>
<dbReference type="EMBL" id="JAGDEL010000001">
    <property type="protein sequence ID" value="MBO1510103.1"/>
    <property type="molecule type" value="Genomic_DNA"/>
</dbReference>
<proteinExistence type="predicted"/>
<evidence type="ECO:0000259" key="1">
    <source>
        <dbReference type="Pfam" id="PF02602"/>
    </source>
</evidence>
<reference evidence="2 3" key="1">
    <citation type="submission" date="2021-03" db="EMBL/GenBank/DDBJ databases">
        <title>Whole genome sequence of Metabacillus bambusae BG109.</title>
        <authorList>
            <person name="Jeong J.W."/>
        </authorList>
    </citation>
    <scope>NUCLEOTIDE SEQUENCE [LARGE SCALE GENOMIC DNA]</scope>
    <source>
        <strain evidence="2 3">BG109</strain>
    </source>
</reference>
<dbReference type="InterPro" id="IPR039793">
    <property type="entry name" value="UROS/Hem4"/>
</dbReference>
<accession>A0ABS3MW02</accession>
<dbReference type="Pfam" id="PF02602">
    <property type="entry name" value="HEM4"/>
    <property type="match status" value="1"/>
</dbReference>
<gene>
    <name evidence="2" type="ORF">I7822_00130</name>
</gene>
<sequence>MGKGLTGKRIAIGGSRKIEEISLLIQKQGGTPVVRPLQGTVLLAEEELNPDLQKFVCEGADWVIFTTGIGTETLLNLAKNLNVEQEFLTIIQHANVATRGYKTFSTFKKLGIIPLASDEDGTNRSLIRSLDNFDFSNKKVMVQLHGEDAPTLIKFLEDRGASVLKILPYKHIPPENEILEKLCIELLNNELDAVCFTTAIQVRSLFDFVRKKGYLKDILEVFKKDTIAVAVGKVTAEALIEQNVDRYLSPKHERMGAMIIELSQFYEKTLEVL</sequence>
<dbReference type="GO" id="GO:0004852">
    <property type="term" value="F:uroporphyrinogen-III synthase activity"/>
    <property type="evidence" value="ECO:0007669"/>
    <property type="project" value="UniProtKB-EC"/>
</dbReference>
<keyword evidence="2" id="KW-0456">Lyase</keyword>
<comment type="caution">
    <text evidence="2">The sequence shown here is derived from an EMBL/GenBank/DDBJ whole genome shotgun (WGS) entry which is preliminary data.</text>
</comment>
<dbReference type="PANTHER" id="PTHR40082:SF1">
    <property type="entry name" value="BLR5956 PROTEIN"/>
    <property type="match status" value="1"/>
</dbReference>
<evidence type="ECO:0000313" key="3">
    <source>
        <dbReference type="Proteomes" id="UP000663981"/>
    </source>
</evidence>
<dbReference type="InterPro" id="IPR003754">
    <property type="entry name" value="4pyrrol_synth_uPrphyn_synth"/>
</dbReference>
<dbReference type="Proteomes" id="UP000663981">
    <property type="component" value="Unassembled WGS sequence"/>
</dbReference>
<dbReference type="PANTHER" id="PTHR40082">
    <property type="entry name" value="BLR5956 PROTEIN"/>
    <property type="match status" value="1"/>
</dbReference>
<keyword evidence="3" id="KW-1185">Reference proteome</keyword>
<evidence type="ECO:0000313" key="2">
    <source>
        <dbReference type="EMBL" id="MBO1510103.1"/>
    </source>
</evidence>
<feature type="domain" description="Tetrapyrrole biosynthesis uroporphyrinogen III synthase" evidence="1">
    <location>
        <begin position="20"/>
        <end position="259"/>
    </location>
</feature>
<name>A0ABS3MW02_9BACI</name>